<keyword evidence="1" id="KW-0812">Transmembrane</keyword>
<comment type="caution">
    <text evidence="2">The sequence shown here is derived from an EMBL/GenBank/DDBJ whole genome shotgun (WGS) entry which is preliminary data.</text>
</comment>
<keyword evidence="1" id="KW-1133">Transmembrane helix</keyword>
<dbReference type="Proteomes" id="UP000293162">
    <property type="component" value="Unassembled WGS sequence"/>
</dbReference>
<accession>A0A4Q5LZX5</accession>
<protein>
    <recommendedName>
        <fullName evidence="4">DUF748 domain-containing protein</fullName>
    </recommendedName>
</protein>
<evidence type="ECO:0000313" key="3">
    <source>
        <dbReference type="Proteomes" id="UP000293162"/>
    </source>
</evidence>
<dbReference type="OrthoDB" id="610933at2"/>
<evidence type="ECO:0000256" key="1">
    <source>
        <dbReference type="SAM" id="Phobius"/>
    </source>
</evidence>
<sequence>MKIRHRWQKITIGIISSILILLIILTIVGFFFLKPIVTSRIEKGVSKATNSLYRISFSDITYNPTLGNIVISDVDFLPDTLIYNRLHAIKKAPDDLLKIHVPTVKLTGVYPLSVIFTKILDMGMVNIDKPTITVLHKSQPYNKSIDSVERKTPYQLISKFVKSLKIDRVLLNDVDFTYENQEFKKPKTNVIKNVYVEITNIVLDSLSDKSTQKIYYADDYTFIIKDITLPDKNQLNDNLFRNVVFSLRNRQLKVDEYHLKPRADNMTFGKISGGRDRAEVLFQNIIIKGIQPEMLFPDNKLYAPQMSIKGGFVRVFNDKRYPRKKRNKVGEYPHQMLKKLDIKLKIDTVQISDVKVTYSEFDPEARLTGYISFERIKGTIYNATNDTLPLLKNPVCSADFHTYFMNKGSLDVHFTFNTPSEKGDFTVQGQLGYFEGTSINKITIALAKVSIQSLQISKYVFKLKGDDNRVTGTGTLYYDNLKATLLKVQDDQLEEKKGEPRKRLLGIFKRKPLPTFIINNLILKDSNPRKSGKLVTGNVNLTRDPTKSFWGVVWNGLGQSLFQCVTGTVKD</sequence>
<proteinExistence type="predicted"/>
<gene>
    <name evidence="2" type="ORF">EWM59_12550</name>
</gene>
<dbReference type="RefSeq" id="WP_130021324.1">
    <property type="nucleotide sequence ID" value="NZ_SEWF01000016.1"/>
</dbReference>
<keyword evidence="3" id="KW-1185">Reference proteome</keyword>
<keyword evidence="1" id="KW-0472">Membrane</keyword>
<feature type="transmembrane region" description="Helical" evidence="1">
    <location>
        <begin position="12"/>
        <end position="33"/>
    </location>
</feature>
<reference evidence="2 3" key="1">
    <citation type="submission" date="2019-02" db="EMBL/GenBank/DDBJ databases">
        <title>Bacterial novel species Emticicia sp. 17J42-9 isolated from soil.</title>
        <authorList>
            <person name="Jung H.-Y."/>
        </authorList>
    </citation>
    <scope>NUCLEOTIDE SEQUENCE [LARGE SCALE GENOMIC DNA]</scope>
    <source>
        <strain evidence="2 3">17J42-9</strain>
    </source>
</reference>
<dbReference type="EMBL" id="SEWF01000016">
    <property type="protein sequence ID" value="RYU95275.1"/>
    <property type="molecule type" value="Genomic_DNA"/>
</dbReference>
<name>A0A4Q5LZX5_9BACT</name>
<dbReference type="AlphaFoldDB" id="A0A4Q5LZX5"/>
<evidence type="ECO:0008006" key="4">
    <source>
        <dbReference type="Google" id="ProtNLM"/>
    </source>
</evidence>
<evidence type="ECO:0000313" key="2">
    <source>
        <dbReference type="EMBL" id="RYU95275.1"/>
    </source>
</evidence>
<organism evidence="2 3">
    <name type="scientific">Emticicia agri</name>
    <dbReference type="NCBI Taxonomy" id="2492393"/>
    <lineage>
        <taxon>Bacteria</taxon>
        <taxon>Pseudomonadati</taxon>
        <taxon>Bacteroidota</taxon>
        <taxon>Cytophagia</taxon>
        <taxon>Cytophagales</taxon>
        <taxon>Leadbetterellaceae</taxon>
        <taxon>Emticicia</taxon>
    </lineage>
</organism>